<dbReference type="EMBL" id="UHJJ01000009">
    <property type="protein sequence ID" value="SUQ14982.1"/>
    <property type="molecule type" value="Genomic_DNA"/>
</dbReference>
<feature type="transmembrane region" description="Helical" evidence="18">
    <location>
        <begin position="690"/>
        <end position="714"/>
    </location>
</feature>
<evidence type="ECO:0000256" key="7">
    <source>
        <dbReference type="ARBA" id="ARBA00022519"/>
    </source>
</evidence>
<feature type="transmembrane region" description="Helical" evidence="18">
    <location>
        <begin position="760"/>
        <end position="783"/>
    </location>
</feature>
<evidence type="ECO:0000256" key="9">
    <source>
        <dbReference type="ARBA" id="ARBA00022692"/>
    </source>
</evidence>
<dbReference type="NCBIfam" id="TIGR01524">
    <property type="entry name" value="ATPase-IIIB_Mg"/>
    <property type="match status" value="1"/>
</dbReference>
<dbReference type="CDD" id="cd02077">
    <property type="entry name" value="P-type_ATPase_Mg"/>
    <property type="match status" value="1"/>
</dbReference>
<dbReference type="EC" id="7.2.2.14" evidence="4"/>
<dbReference type="GO" id="GO:0016887">
    <property type="term" value="F:ATP hydrolysis activity"/>
    <property type="evidence" value="ECO:0007669"/>
    <property type="project" value="InterPro"/>
</dbReference>
<proteinExistence type="inferred from homology"/>
<dbReference type="InterPro" id="IPR001757">
    <property type="entry name" value="P_typ_ATPase"/>
</dbReference>
<keyword evidence="14 18" id="KW-1133">Transmembrane helix</keyword>
<dbReference type="SUPFAM" id="SSF81660">
    <property type="entry name" value="Metal cation-transporting ATPase, ATP-binding domain N"/>
    <property type="match status" value="1"/>
</dbReference>
<feature type="transmembrane region" description="Helical" evidence="18">
    <location>
        <begin position="81"/>
        <end position="100"/>
    </location>
</feature>
<evidence type="ECO:0000256" key="16">
    <source>
        <dbReference type="ARBA" id="ARBA00029806"/>
    </source>
</evidence>
<evidence type="ECO:0000256" key="5">
    <source>
        <dbReference type="ARBA" id="ARBA00013555"/>
    </source>
</evidence>
<dbReference type="InterPro" id="IPR023298">
    <property type="entry name" value="ATPase_P-typ_TM_dom_sf"/>
</dbReference>
<dbReference type="InterPro" id="IPR018303">
    <property type="entry name" value="ATPase_P-typ_P_site"/>
</dbReference>
<dbReference type="Gene3D" id="2.70.150.10">
    <property type="entry name" value="Calcium-transporting ATPase, cytoplasmic transduction domain A"/>
    <property type="match status" value="1"/>
</dbReference>
<dbReference type="InterPro" id="IPR059000">
    <property type="entry name" value="ATPase_P-type_domA"/>
</dbReference>
<sequence>MKNIIRKRFTSKATSEKMHRDYINEKLKSIAKIPAGEVCESLYASPAGLSSEQVELSREQNGSNIVSHGKKEPLLKKLRDAFINPFTIILFALAVVSAFTEVILAEPGDKDPTTVIIITVMVLVSGILRFVQETRSGNAAAKLSEMIRTTVCVERIETKKQEIPIEEIVVGDIIYLSAGDMIPADLRILESKDLFISQSALTGESEPIEKTSDPIRTDTPLTDMTNLAFMGSNVLSGSAKGIAAAVGNDTLLGEMAEQISAAPPETSFEKGVNSISWVLIRFMLVMVPIVFVLNGLVKSSWLHAALFAISIAIGLTPEMLPMIVTTCLAKGAVSMSKKRVIIKDLNAIQNLGSIDVLCTDKTGTLTQDKIALEYHLDIEGKEDDRILRHAFLNSYYQTGLKNLMDKAIIERTKALIERNSAFAALESNYIKVDEIPFDFERRRMSVVVEDHNGKTQMITKGAIEEMLRISSFVEYNGQVVELTEDMRRMVLAKTHELNTDGMRVLGVAQKTNPSPVGAFSSADETNMVLIGYLAFLDLPKETTADAVKALQEYGVAVKILTGDNEKVTKCICKMVGLPIEHILLGDDLDGLTDKELAGAVERTTVFAKLSPAQKARVVTALRENGHSVGYMGDGINDAAAMKASDVGISVDNAVDIAKESASVILLEKDLMVLEQGILEGRKTYANMMKYIKLTASSNFGNMFSVLAASAFLPFLPMEAIHLLLLNLIYDISCTAIPWDNVDSEFLLKPCKWDAQSVGKFMLWIGPISSVFDIALYLLMYFIICPSILGGPYHTLGTASQVLFVALFQAGWFIESMWSQTLVIHMIRTPKIPFIQSHASLPVTLLTFTGIAVLTAIPFLPFGTKIGFAPLPAVYFLWLAVIIICYMALTTVVKKLYIKRYGELL</sequence>
<evidence type="ECO:0000256" key="17">
    <source>
        <dbReference type="ARBA" id="ARBA00047295"/>
    </source>
</evidence>
<evidence type="ECO:0000313" key="21">
    <source>
        <dbReference type="Proteomes" id="UP000254051"/>
    </source>
</evidence>
<comment type="catalytic activity">
    <reaction evidence="17">
        <text>Mg(2+)(out) + ATP + H2O = Mg(2+)(in) + ADP + phosphate + H(+)</text>
        <dbReference type="Rhea" id="RHEA:10260"/>
        <dbReference type="ChEBI" id="CHEBI:15377"/>
        <dbReference type="ChEBI" id="CHEBI:15378"/>
        <dbReference type="ChEBI" id="CHEBI:18420"/>
        <dbReference type="ChEBI" id="CHEBI:30616"/>
        <dbReference type="ChEBI" id="CHEBI:43474"/>
        <dbReference type="ChEBI" id="CHEBI:456216"/>
        <dbReference type="EC" id="7.2.2.14"/>
    </reaction>
</comment>
<dbReference type="NCBIfam" id="NF011702">
    <property type="entry name" value="PRK15122.1"/>
    <property type="match status" value="1"/>
</dbReference>
<dbReference type="Gene3D" id="3.40.1110.10">
    <property type="entry name" value="Calcium-transporting ATPase, cytoplasmic domain N"/>
    <property type="match status" value="1"/>
</dbReference>
<dbReference type="PANTHER" id="PTHR42861">
    <property type="entry name" value="CALCIUM-TRANSPORTING ATPASE"/>
    <property type="match status" value="1"/>
</dbReference>
<dbReference type="GO" id="GO:0015444">
    <property type="term" value="F:P-type magnesium transporter activity"/>
    <property type="evidence" value="ECO:0007669"/>
    <property type="project" value="UniProtKB-EC"/>
</dbReference>
<evidence type="ECO:0000256" key="3">
    <source>
        <dbReference type="ARBA" id="ARBA00008746"/>
    </source>
</evidence>
<dbReference type="SUPFAM" id="SSF81665">
    <property type="entry name" value="Calcium ATPase, transmembrane domain M"/>
    <property type="match status" value="1"/>
</dbReference>
<dbReference type="InterPro" id="IPR023214">
    <property type="entry name" value="HAD_sf"/>
</dbReference>
<feature type="transmembrane region" description="Helical" evidence="18">
    <location>
        <begin position="720"/>
        <end position="739"/>
    </location>
</feature>
<dbReference type="Gene3D" id="1.20.1110.10">
    <property type="entry name" value="Calcium-transporting ATPase, transmembrane domain"/>
    <property type="match status" value="1"/>
</dbReference>
<dbReference type="AlphaFoldDB" id="A0A315ZU90"/>
<feature type="transmembrane region" description="Helical" evidence="18">
    <location>
        <begin position="872"/>
        <end position="892"/>
    </location>
</feature>
<dbReference type="Pfam" id="PF00690">
    <property type="entry name" value="Cation_ATPase_N"/>
    <property type="match status" value="1"/>
</dbReference>
<evidence type="ECO:0000256" key="2">
    <source>
        <dbReference type="ARBA" id="ARBA00004429"/>
    </source>
</evidence>
<name>A0A315ZU90_9FIRM</name>
<keyword evidence="9 18" id="KW-0812">Transmembrane</keyword>
<evidence type="ECO:0000256" key="12">
    <source>
        <dbReference type="ARBA" id="ARBA00022842"/>
    </source>
</evidence>
<dbReference type="InterPro" id="IPR023299">
    <property type="entry name" value="ATPase_P-typ_cyto_dom_N"/>
</dbReference>
<feature type="domain" description="Cation-transporting P-type ATPase N-terminal" evidence="19">
    <location>
        <begin position="29"/>
        <end position="102"/>
    </location>
</feature>
<organism evidence="20 21">
    <name type="scientific">Faecalicatena contorta</name>
    <dbReference type="NCBI Taxonomy" id="39482"/>
    <lineage>
        <taxon>Bacteria</taxon>
        <taxon>Bacillati</taxon>
        <taxon>Bacillota</taxon>
        <taxon>Clostridia</taxon>
        <taxon>Lachnospirales</taxon>
        <taxon>Lachnospiraceae</taxon>
        <taxon>Faecalicatena</taxon>
    </lineage>
</organism>
<dbReference type="SFLD" id="SFLDG00002">
    <property type="entry name" value="C1.7:_P-type_atpase_like"/>
    <property type="match status" value="1"/>
</dbReference>
<dbReference type="OrthoDB" id="9760364at2"/>
<dbReference type="GO" id="GO:0005886">
    <property type="term" value="C:plasma membrane"/>
    <property type="evidence" value="ECO:0007669"/>
    <property type="project" value="UniProtKB-SubCell"/>
</dbReference>
<keyword evidence="7" id="KW-0997">Cell inner membrane</keyword>
<keyword evidence="13" id="KW-1278">Translocase</keyword>
<dbReference type="PRINTS" id="PR01836">
    <property type="entry name" value="MGATPASE"/>
</dbReference>
<evidence type="ECO:0000256" key="10">
    <source>
        <dbReference type="ARBA" id="ARBA00022741"/>
    </source>
</evidence>
<dbReference type="InterPro" id="IPR006415">
    <property type="entry name" value="P-type_ATPase_IIIB"/>
</dbReference>
<gene>
    <name evidence="20" type="ORF">SAMN05216529_10932</name>
</gene>
<dbReference type="GO" id="GO:0005524">
    <property type="term" value="F:ATP binding"/>
    <property type="evidence" value="ECO:0007669"/>
    <property type="project" value="UniProtKB-KW"/>
</dbReference>
<dbReference type="RefSeq" id="WP_109712386.1">
    <property type="nucleotide sequence ID" value="NZ_QGDS01000009.1"/>
</dbReference>
<evidence type="ECO:0000256" key="18">
    <source>
        <dbReference type="SAM" id="Phobius"/>
    </source>
</evidence>
<comment type="function">
    <text evidence="1">Mediates magnesium influx to the cytosol.</text>
</comment>
<dbReference type="Proteomes" id="UP000254051">
    <property type="component" value="Unassembled WGS sequence"/>
</dbReference>
<dbReference type="Pfam" id="PF13246">
    <property type="entry name" value="Cation_ATPase"/>
    <property type="match status" value="1"/>
</dbReference>
<dbReference type="Pfam" id="PF00122">
    <property type="entry name" value="E1-E2_ATPase"/>
    <property type="match status" value="1"/>
</dbReference>
<dbReference type="SUPFAM" id="SSF81653">
    <property type="entry name" value="Calcium ATPase, transduction domain A"/>
    <property type="match status" value="1"/>
</dbReference>
<comment type="subcellular location">
    <subcellularLocation>
        <location evidence="2">Cell inner membrane</location>
        <topology evidence="2">Multi-pass membrane protein</topology>
    </subcellularLocation>
</comment>
<dbReference type="InterPro" id="IPR004014">
    <property type="entry name" value="ATPase_P-typ_cation-transptr_N"/>
</dbReference>
<dbReference type="Gene3D" id="3.40.50.1000">
    <property type="entry name" value="HAD superfamily/HAD-like"/>
    <property type="match status" value="1"/>
</dbReference>
<feature type="transmembrane region" description="Helical" evidence="18">
    <location>
        <begin position="795"/>
        <end position="817"/>
    </location>
</feature>
<dbReference type="SFLD" id="SFLDS00003">
    <property type="entry name" value="Haloacid_Dehalogenase"/>
    <property type="match status" value="1"/>
</dbReference>
<comment type="similarity">
    <text evidence="3">Belongs to the cation transport ATPase (P-type) (TC 3.A.3) family. Type IIIB subfamily.</text>
</comment>
<dbReference type="InterPro" id="IPR044492">
    <property type="entry name" value="P_typ_ATPase_HD_dom"/>
</dbReference>
<keyword evidence="6" id="KW-1003">Cell membrane</keyword>
<keyword evidence="12" id="KW-0460">Magnesium</keyword>
<evidence type="ECO:0000256" key="4">
    <source>
        <dbReference type="ARBA" id="ARBA00012786"/>
    </source>
</evidence>
<keyword evidence="15 18" id="KW-0472">Membrane</keyword>
<dbReference type="InterPro" id="IPR008250">
    <property type="entry name" value="ATPase_P-typ_transduc_dom_A_sf"/>
</dbReference>
<dbReference type="SUPFAM" id="SSF56784">
    <property type="entry name" value="HAD-like"/>
    <property type="match status" value="1"/>
</dbReference>
<evidence type="ECO:0000256" key="15">
    <source>
        <dbReference type="ARBA" id="ARBA00023136"/>
    </source>
</evidence>
<keyword evidence="11" id="KW-0067">ATP-binding</keyword>
<dbReference type="PROSITE" id="PS00154">
    <property type="entry name" value="ATPASE_E1_E2"/>
    <property type="match status" value="1"/>
</dbReference>
<evidence type="ECO:0000256" key="11">
    <source>
        <dbReference type="ARBA" id="ARBA00022840"/>
    </source>
</evidence>
<evidence type="ECO:0000256" key="8">
    <source>
        <dbReference type="ARBA" id="ARBA00022553"/>
    </source>
</evidence>
<keyword evidence="21" id="KW-1185">Reference proteome</keyword>
<evidence type="ECO:0000256" key="14">
    <source>
        <dbReference type="ARBA" id="ARBA00022989"/>
    </source>
</evidence>
<dbReference type="InterPro" id="IPR006068">
    <property type="entry name" value="ATPase_P-typ_cation-transptr_C"/>
</dbReference>
<evidence type="ECO:0000256" key="1">
    <source>
        <dbReference type="ARBA" id="ARBA00003954"/>
    </source>
</evidence>
<evidence type="ECO:0000259" key="19">
    <source>
        <dbReference type="SMART" id="SM00831"/>
    </source>
</evidence>
<feature type="transmembrane region" description="Helical" evidence="18">
    <location>
        <begin position="112"/>
        <end position="131"/>
    </location>
</feature>
<dbReference type="SMART" id="SM00831">
    <property type="entry name" value="Cation_ATPase_N"/>
    <property type="match status" value="1"/>
</dbReference>
<dbReference type="Pfam" id="PF00689">
    <property type="entry name" value="Cation_ATPase_C"/>
    <property type="match status" value="1"/>
</dbReference>
<feature type="transmembrane region" description="Helical" evidence="18">
    <location>
        <begin position="838"/>
        <end position="860"/>
    </location>
</feature>
<protein>
    <recommendedName>
        <fullName evidence="5">Magnesium-transporting ATPase, P-type 1</fullName>
        <ecNumber evidence="4">7.2.2.14</ecNumber>
    </recommendedName>
    <alternativeName>
        <fullName evidence="16">Mg(2+) transport ATPase, P-type 1</fullName>
    </alternativeName>
</protein>
<keyword evidence="8" id="KW-0597">Phosphoprotein</keyword>
<reference evidence="21" key="1">
    <citation type="submission" date="2017-07" db="EMBL/GenBank/DDBJ databases">
        <authorList>
            <person name="Varghese N."/>
            <person name="Submissions S."/>
        </authorList>
    </citation>
    <scope>NUCLEOTIDE SEQUENCE [LARGE SCALE GENOMIC DNA]</scope>
    <source>
        <strain evidence="21">NLAE-zl-C134</strain>
    </source>
</reference>
<feature type="transmembrane region" description="Helical" evidence="18">
    <location>
        <begin position="278"/>
        <end position="297"/>
    </location>
</feature>
<dbReference type="SFLD" id="SFLDF00027">
    <property type="entry name" value="p-type_atpase"/>
    <property type="match status" value="1"/>
</dbReference>
<evidence type="ECO:0000256" key="6">
    <source>
        <dbReference type="ARBA" id="ARBA00022475"/>
    </source>
</evidence>
<feature type="transmembrane region" description="Helical" evidence="18">
    <location>
        <begin position="303"/>
        <end position="329"/>
    </location>
</feature>
<keyword evidence="10" id="KW-0547">Nucleotide-binding</keyword>
<dbReference type="NCBIfam" id="TIGR01494">
    <property type="entry name" value="ATPase_P-type"/>
    <property type="match status" value="3"/>
</dbReference>
<dbReference type="InterPro" id="IPR036412">
    <property type="entry name" value="HAD-like_sf"/>
</dbReference>
<evidence type="ECO:0000256" key="13">
    <source>
        <dbReference type="ARBA" id="ARBA00022967"/>
    </source>
</evidence>
<accession>A0A315ZU90</accession>
<evidence type="ECO:0000313" key="20">
    <source>
        <dbReference type="EMBL" id="SUQ14982.1"/>
    </source>
</evidence>